<dbReference type="AlphaFoldDB" id="J9GG92"/>
<accession>J9GG92</accession>
<dbReference type="EMBL" id="AMCI01001172">
    <property type="protein sequence ID" value="EJX06397.1"/>
    <property type="molecule type" value="Genomic_DNA"/>
</dbReference>
<dbReference type="Gene3D" id="3.40.50.300">
    <property type="entry name" value="P-loop containing nucleotide triphosphate hydrolases"/>
    <property type="match status" value="1"/>
</dbReference>
<sequence>MFIHRHPASTCKQGRPWKLFIESRETRRTKMTEIKLKEIKRMMDDNARRNAVMFAPFNPVTGEGSVGKRFRYQIPDYPIPLQFLPVAMKRNPLVKALAKAGSVSMYLKQLQVTDSPDNREQLVDVFSRLRCLHDFPYWCATLVYIKDKDPGMPDCLFRLNFPQRKFCAALEDMRTAGKPIRICMCKARQWGGSTETDLYMAWLQLVHRPSLNGIIVAHVNSASEKIKGMYRKMLDAYPINLLYKPGEAFDPNEKNSYGTETPITHNGYRNATAPSPLVLPSRPMRVARVTTRSLTSPK</sequence>
<comment type="caution">
    <text evidence="1">The sequence shown here is derived from an EMBL/GenBank/DDBJ whole genome shotgun (WGS) entry which is preliminary data.</text>
</comment>
<evidence type="ECO:0000313" key="1">
    <source>
        <dbReference type="EMBL" id="EJX06397.1"/>
    </source>
</evidence>
<proteinExistence type="predicted"/>
<dbReference type="InterPro" id="IPR027417">
    <property type="entry name" value="P-loop_NTPase"/>
</dbReference>
<organism evidence="1">
    <name type="scientific">gut metagenome</name>
    <dbReference type="NCBI Taxonomy" id="749906"/>
    <lineage>
        <taxon>unclassified sequences</taxon>
        <taxon>metagenomes</taxon>
        <taxon>organismal metagenomes</taxon>
    </lineage>
</organism>
<protein>
    <submittedName>
        <fullName evidence="1">Bacteriophage terminase large subunit</fullName>
    </submittedName>
</protein>
<gene>
    <name evidence="1" type="ORF">EVA_05492</name>
</gene>
<name>J9GG92_9ZZZZ</name>
<reference evidence="1" key="1">
    <citation type="journal article" date="2012" name="PLoS ONE">
        <title>Gene sets for utilization of primary and secondary nutrition supplies in the distal gut of endangered iberian lynx.</title>
        <authorList>
            <person name="Alcaide M."/>
            <person name="Messina E."/>
            <person name="Richter M."/>
            <person name="Bargiela R."/>
            <person name="Peplies J."/>
            <person name="Huws S.A."/>
            <person name="Newbold C.J."/>
            <person name="Golyshin P.N."/>
            <person name="Simon M.A."/>
            <person name="Lopez G."/>
            <person name="Yakimov M.M."/>
            <person name="Ferrer M."/>
        </authorList>
    </citation>
    <scope>NUCLEOTIDE SEQUENCE</scope>
</reference>